<dbReference type="FunFam" id="3.30.70.270:FF:000001">
    <property type="entry name" value="Diguanylate cyclase domain protein"/>
    <property type="match status" value="1"/>
</dbReference>
<dbReference type="InterPro" id="IPR000160">
    <property type="entry name" value="GGDEF_dom"/>
</dbReference>
<dbReference type="PROSITE" id="PS50883">
    <property type="entry name" value="EAL"/>
    <property type="match status" value="1"/>
</dbReference>
<dbReference type="GO" id="GO:0003824">
    <property type="term" value="F:catalytic activity"/>
    <property type="evidence" value="ECO:0007669"/>
    <property type="project" value="UniProtKB-ARBA"/>
</dbReference>
<dbReference type="PROSITE" id="PS50887">
    <property type="entry name" value="GGDEF"/>
    <property type="match status" value="1"/>
</dbReference>
<dbReference type="InterPro" id="IPR035919">
    <property type="entry name" value="EAL_sf"/>
</dbReference>
<accession>A0A1I5R2G4</accession>
<feature type="domain" description="EAL" evidence="2">
    <location>
        <begin position="252"/>
        <end position="505"/>
    </location>
</feature>
<dbReference type="InterPro" id="IPR043128">
    <property type="entry name" value="Rev_trsase/Diguanyl_cyclase"/>
</dbReference>
<dbReference type="AlphaFoldDB" id="A0A1I5R2G4"/>
<feature type="transmembrane region" description="Helical" evidence="1">
    <location>
        <begin position="12"/>
        <end position="31"/>
    </location>
</feature>
<dbReference type="Pfam" id="PF00990">
    <property type="entry name" value="GGDEF"/>
    <property type="match status" value="1"/>
</dbReference>
<dbReference type="STRING" id="223786.SAMN05216234_12413"/>
<sequence length="509" mass="58052">MTIKHNEKRILDWVVVIPIVAIGLVYIFSTLFFKDNLLYATSITLIIVTVTFFLLIKIKEAIESYDKELKESQMALCEKAMYDELTKLANRSLFKDKCISEIYRAKREDHLIAILFIDLDGFKTINDTFGHNIGDELLIQVANRISSQVRKTDTLARFGGDEFVLMLVNCKSETNVTHIAEKIKNSISKPFDLANEEVMVGCSIGISMYPNDGQDYDELLRNADIAMYKAKESGKNRVVFFNKNMYSKIIEFQKMENSIRKGLENDEFILYYQPQVYTHNNEIAGFEALIRWKKGDEIVTPGVFLPVAVQSDLIVEIGEMVMIKAMSFAKKLHDLGYKFGKISINIDNRQLQKGNLLEIIQDALNKTGCNESLIECEITEGFIMKDIESSISLLQSLRKVGINIAMDDFGTGHSSLSYIKQLPIDTLKIDRTFVKDIPHSEKDIAIIKTIVALGKGLGVRVLAEGVETEEQKQFMVNNFYPIIQGYYYGKPLPEEKVIDFIKDFQNKHK</sequence>
<dbReference type="Pfam" id="PF00563">
    <property type="entry name" value="EAL"/>
    <property type="match status" value="1"/>
</dbReference>
<gene>
    <name evidence="4" type="ORF">SAMN05216234_12413</name>
</gene>
<dbReference type="PANTHER" id="PTHR44757:SF2">
    <property type="entry name" value="BIOFILM ARCHITECTURE MAINTENANCE PROTEIN MBAA"/>
    <property type="match status" value="1"/>
</dbReference>
<dbReference type="CDD" id="cd01948">
    <property type="entry name" value="EAL"/>
    <property type="match status" value="1"/>
</dbReference>
<dbReference type="SUPFAM" id="SSF141868">
    <property type="entry name" value="EAL domain-like"/>
    <property type="match status" value="1"/>
</dbReference>
<dbReference type="SMART" id="SM00267">
    <property type="entry name" value="GGDEF"/>
    <property type="match status" value="1"/>
</dbReference>
<dbReference type="Gene3D" id="3.30.70.270">
    <property type="match status" value="1"/>
</dbReference>
<keyword evidence="1" id="KW-0812">Transmembrane</keyword>
<keyword evidence="1" id="KW-1133">Transmembrane helix</keyword>
<dbReference type="Gene3D" id="3.20.20.450">
    <property type="entry name" value="EAL domain"/>
    <property type="match status" value="1"/>
</dbReference>
<evidence type="ECO:0000259" key="2">
    <source>
        <dbReference type="PROSITE" id="PS50883"/>
    </source>
</evidence>
<reference evidence="4 5" key="1">
    <citation type="submission" date="2016-10" db="EMBL/GenBank/DDBJ databases">
        <authorList>
            <person name="de Groot N.N."/>
        </authorList>
    </citation>
    <scope>NUCLEOTIDE SEQUENCE [LARGE SCALE GENOMIC DNA]</scope>
    <source>
        <strain evidence="4 5">EP1-55-1</strain>
    </source>
</reference>
<proteinExistence type="predicted"/>
<dbReference type="SMART" id="SM00052">
    <property type="entry name" value="EAL"/>
    <property type="match status" value="1"/>
</dbReference>
<dbReference type="CDD" id="cd01949">
    <property type="entry name" value="GGDEF"/>
    <property type="match status" value="1"/>
</dbReference>
<keyword evidence="1" id="KW-0472">Membrane</keyword>
<feature type="transmembrane region" description="Helical" evidence="1">
    <location>
        <begin position="37"/>
        <end position="56"/>
    </location>
</feature>
<dbReference type="OrthoDB" id="5372181at2"/>
<evidence type="ECO:0000313" key="4">
    <source>
        <dbReference type="EMBL" id="SFP52692.1"/>
    </source>
</evidence>
<dbReference type="Proteomes" id="UP000199227">
    <property type="component" value="Unassembled WGS sequence"/>
</dbReference>
<dbReference type="EMBL" id="FOXB01000024">
    <property type="protein sequence ID" value="SFP52692.1"/>
    <property type="molecule type" value="Genomic_DNA"/>
</dbReference>
<dbReference type="RefSeq" id="WP_092912788.1">
    <property type="nucleotide sequence ID" value="NZ_FOXB01000024.1"/>
</dbReference>
<dbReference type="InterPro" id="IPR052155">
    <property type="entry name" value="Biofilm_reg_signaling"/>
</dbReference>
<evidence type="ECO:0000313" key="5">
    <source>
        <dbReference type="Proteomes" id="UP000199227"/>
    </source>
</evidence>
<name>A0A1I5R2G4_9BACT</name>
<protein>
    <submittedName>
        <fullName evidence="4">Diguanylate cyclase (GGDEF) domain-containing protein</fullName>
    </submittedName>
</protein>
<dbReference type="PANTHER" id="PTHR44757">
    <property type="entry name" value="DIGUANYLATE CYCLASE DGCP"/>
    <property type="match status" value="1"/>
</dbReference>
<organism evidence="4 5">
    <name type="scientific">Hydrogenimonas thermophila</name>
    <dbReference type="NCBI Taxonomy" id="223786"/>
    <lineage>
        <taxon>Bacteria</taxon>
        <taxon>Pseudomonadati</taxon>
        <taxon>Campylobacterota</taxon>
        <taxon>Epsilonproteobacteria</taxon>
        <taxon>Campylobacterales</taxon>
        <taxon>Hydrogenimonadaceae</taxon>
        <taxon>Hydrogenimonas</taxon>
    </lineage>
</organism>
<keyword evidence="5" id="KW-1185">Reference proteome</keyword>
<dbReference type="InterPro" id="IPR001633">
    <property type="entry name" value="EAL_dom"/>
</dbReference>
<evidence type="ECO:0000256" key="1">
    <source>
        <dbReference type="SAM" id="Phobius"/>
    </source>
</evidence>
<dbReference type="SUPFAM" id="SSF55073">
    <property type="entry name" value="Nucleotide cyclase"/>
    <property type="match status" value="1"/>
</dbReference>
<dbReference type="NCBIfam" id="TIGR00254">
    <property type="entry name" value="GGDEF"/>
    <property type="match status" value="1"/>
</dbReference>
<evidence type="ECO:0000259" key="3">
    <source>
        <dbReference type="PROSITE" id="PS50887"/>
    </source>
</evidence>
<feature type="domain" description="GGDEF" evidence="3">
    <location>
        <begin position="110"/>
        <end position="243"/>
    </location>
</feature>
<dbReference type="InterPro" id="IPR029787">
    <property type="entry name" value="Nucleotide_cyclase"/>
</dbReference>